<evidence type="ECO:0000313" key="3">
    <source>
        <dbReference type="Proteomes" id="UP001156398"/>
    </source>
</evidence>
<organism evidence="2">
    <name type="scientific">Streptantibioticus silvisoli</name>
    <dbReference type="NCBI Taxonomy" id="2705255"/>
    <lineage>
        <taxon>Bacteria</taxon>
        <taxon>Bacillati</taxon>
        <taxon>Actinomycetota</taxon>
        <taxon>Actinomycetes</taxon>
        <taxon>Kitasatosporales</taxon>
        <taxon>Streptomycetaceae</taxon>
        <taxon>Streptantibioticus</taxon>
    </lineage>
</organism>
<dbReference type="Proteomes" id="UP001156398">
    <property type="component" value="Unassembled WGS sequence"/>
</dbReference>
<dbReference type="EMBL" id="JABXJJ020000001">
    <property type="protein sequence ID" value="MDI5967986.1"/>
    <property type="molecule type" value="Genomic_DNA"/>
</dbReference>
<proteinExistence type="predicted"/>
<dbReference type="RefSeq" id="WP_271313478.1">
    <property type="nucleotide sequence ID" value="NZ_JAAGKO020000003.1"/>
</dbReference>
<name>A0AA90GX16_9ACTN</name>
<keyword evidence="3" id="KW-1185">Reference proteome</keyword>
<sequence>MRILGVCAELWPGVTAEPLPGLVTLVGHEPPDDEERVVGYLRAGEEIFSAMGVVADLLGSSERVLGGDSIFTDGAWVWRGDLWFYVSRHHLRLPGEFLDSVRASGYRPPAVGHEDLVAIWEDVKPLL</sequence>
<protein>
    <submittedName>
        <fullName evidence="2">Uncharacterized protein</fullName>
    </submittedName>
</protein>
<reference evidence="2 3" key="1">
    <citation type="submission" date="2023-05" db="EMBL/GenBank/DDBJ databases">
        <title>Streptantibioticus silvisoli sp. nov., acidotolerant actinomycetes 1 from pine litter.</title>
        <authorList>
            <person name="Swiecimska M."/>
            <person name="Golinska P."/>
            <person name="Sangal V."/>
            <person name="Wachnowicz B."/>
            <person name="Goodfellow M."/>
        </authorList>
    </citation>
    <scope>NUCLEOTIDE SEQUENCE</scope>
    <source>
        <strain evidence="2">SL13</strain>
        <strain evidence="1 3">SL54</strain>
    </source>
</reference>
<comment type="caution">
    <text evidence="2">The sequence shown here is derived from an EMBL/GenBank/DDBJ whole genome shotgun (WGS) entry which is preliminary data.</text>
</comment>
<accession>A0AA90GX16</accession>
<evidence type="ECO:0000313" key="1">
    <source>
        <dbReference type="EMBL" id="MDI5961899.1"/>
    </source>
</evidence>
<gene>
    <name evidence="1" type="ORF">POF43_004035</name>
    <name evidence="2" type="ORF">POF50_001235</name>
</gene>
<dbReference type="AlphaFoldDB" id="A0AA90GX16"/>
<evidence type="ECO:0000313" key="2">
    <source>
        <dbReference type="EMBL" id="MDI5967986.1"/>
    </source>
</evidence>
<dbReference type="EMBL" id="JAAGKO020000003">
    <property type="protein sequence ID" value="MDI5961899.1"/>
    <property type="molecule type" value="Genomic_DNA"/>
</dbReference>